<evidence type="ECO:0000256" key="1">
    <source>
        <dbReference type="SAM" id="MobiDB-lite"/>
    </source>
</evidence>
<accession>L0K2L0</accession>
<dbReference type="HOGENOM" id="CLU_1485931_0_0_2"/>
<dbReference type="eggNOG" id="arCOG14289">
    <property type="taxonomic scope" value="Archaea"/>
</dbReference>
<feature type="region of interest" description="Disordered" evidence="1">
    <location>
        <begin position="28"/>
        <end position="122"/>
    </location>
</feature>
<dbReference type="GeneID" id="14402206"/>
<evidence type="ECO:0000313" key="2">
    <source>
        <dbReference type="EMBL" id="AGB39246.1"/>
    </source>
</evidence>
<dbReference type="EMBL" id="CP003929">
    <property type="protein sequence ID" value="AGB39246.1"/>
    <property type="molecule type" value="Genomic_DNA"/>
</dbReference>
<organism evidence="2 3">
    <name type="scientific">Natronococcus occultus SP4</name>
    <dbReference type="NCBI Taxonomy" id="694430"/>
    <lineage>
        <taxon>Archaea</taxon>
        <taxon>Methanobacteriati</taxon>
        <taxon>Methanobacteriota</taxon>
        <taxon>Stenosarchaea group</taxon>
        <taxon>Halobacteria</taxon>
        <taxon>Halobacteriales</taxon>
        <taxon>Natrialbaceae</taxon>
        <taxon>Natronococcus</taxon>
    </lineage>
</organism>
<dbReference type="RefSeq" id="WP_015322680.1">
    <property type="nucleotide sequence ID" value="NC_019974.1"/>
</dbReference>
<protein>
    <submittedName>
        <fullName evidence="2">Uncharacterized protein</fullName>
    </submittedName>
</protein>
<dbReference type="Proteomes" id="UP000010878">
    <property type="component" value="Chromosome"/>
</dbReference>
<feature type="compositionally biased region" description="Basic and acidic residues" evidence="1">
    <location>
        <begin position="31"/>
        <end position="114"/>
    </location>
</feature>
<keyword evidence="3" id="KW-1185">Reference proteome</keyword>
<evidence type="ECO:0000313" key="3">
    <source>
        <dbReference type="Proteomes" id="UP000010878"/>
    </source>
</evidence>
<dbReference type="AlphaFoldDB" id="L0K2L0"/>
<sequence length="181" mass="19994">MKRALALTMTIALLGSLMFMGFAGTAAAGSYDDKHDKDKHNDKYNDKNDKDKKDAPKDDKKDDDRKHADDKKDDDRKHADDKKDDDRKHADDKKDDDRKHADDKKDDDRKHADDVVAIGQHSYAETNQFQAVSQHNDLKQGDNVATAYKGTANAGNFADQSNNNVQAGASVSGNFAAVTGK</sequence>
<dbReference type="KEGG" id="nou:Natoc_3520"/>
<name>L0K2L0_9EURY</name>
<gene>
    <name evidence="2" type="ORF">Natoc_3520</name>
</gene>
<reference evidence="2 3" key="1">
    <citation type="submission" date="2012-11" db="EMBL/GenBank/DDBJ databases">
        <title>FINISHED of Natronococcus occultus SP4, DSM 3396.</title>
        <authorList>
            <consortium name="DOE Joint Genome Institute"/>
            <person name="Eisen J."/>
            <person name="Huntemann M."/>
            <person name="Wei C.-L."/>
            <person name="Han J."/>
            <person name="Detter J.C."/>
            <person name="Han C."/>
            <person name="Tapia R."/>
            <person name="Chen A."/>
            <person name="Kyrpides N."/>
            <person name="Mavromatis K."/>
            <person name="Markowitz V."/>
            <person name="Szeto E."/>
            <person name="Ivanova N."/>
            <person name="Mikhailova N."/>
            <person name="Ovchinnikova G."/>
            <person name="Pagani I."/>
            <person name="Pati A."/>
            <person name="Goodwin L."/>
            <person name="Nordberg H.P."/>
            <person name="Cantor M.N."/>
            <person name="Hua S.X."/>
            <person name="Woyke T."/>
            <person name="Eisen J."/>
            <person name="Klenk H.-P."/>
            <person name="Klenk H.-P."/>
        </authorList>
    </citation>
    <scope>NUCLEOTIDE SEQUENCE [LARGE SCALE GENOMIC DNA]</scope>
    <source>
        <strain evidence="2 3">SP4</strain>
    </source>
</reference>
<proteinExistence type="predicted"/>